<dbReference type="EMBL" id="QJNU01001220">
    <property type="protein sequence ID" value="RYO78180.1"/>
    <property type="molecule type" value="Genomic_DNA"/>
</dbReference>
<sequence length="661" mass="74328">MAIANYVPGHNPDPGAHAMRGTVEVRCGGGFRQQAISPRKSCLNRAVHGAASLTFHRDRELVPLRDRLLTSMDPTQPPARLILKDEPLDGHRPMKVRVVGAGFSGIYLGIRIPQRLRNVDLRIYEKNEDVGGTWWVNRYPGCACDIPSHSYQYSFNPNPDWSALYAPQKEICTYLQATARKYGVMRFVKLSHMVESCKWDDGAKKWLLSIRRVDTGEAFEDDADVLVLAKGILSDPAWPNIPGLKRFKGEAMHSALWKEDYDFGQKRVGVIGNGSSAIQIVPSLQKIEGTRVLCFARSKTWITNPFGDSTMLRLGLDPTKFGFSPEQRQEFVDNPDKLFELRKAVELDGNTIHAMSFRDSDLQRMAVEMFGTAMKERLAKKPEIAEFLLPSFGIGCRRNTPGPGYLEALVEDNVEFITDPIDKVTETGVVLQSGRDVPLDALVCATGFNASAPPPFPVYGKSGLPLQARFTPYPEAYLSMAVDSFPNMFLMLGPNSAIGSGSLTIMLETEGDYIVKCIRKLQKEDYATMTARPERVADWSAYCDEYFKKTVYTDRCNSWYRSQGGRGERITGLWPGSTLHAVEALRAPRWEDFEWESRDGEGANRLRWLGNGWSVTHTPKDGKEDEFGGDPAWYIEPMFVSIPPEERPEEDPEFKMRPFSH</sequence>
<evidence type="ECO:0008006" key="7">
    <source>
        <dbReference type="Google" id="ProtNLM"/>
    </source>
</evidence>
<dbReference type="InterPro" id="IPR020946">
    <property type="entry name" value="Flavin_mOase-like"/>
</dbReference>
<dbReference type="GO" id="GO:0050660">
    <property type="term" value="F:flavin adenine dinucleotide binding"/>
    <property type="evidence" value="ECO:0007669"/>
    <property type="project" value="InterPro"/>
</dbReference>
<keyword evidence="3" id="KW-0274">FAD</keyword>
<evidence type="ECO:0000256" key="1">
    <source>
        <dbReference type="ARBA" id="ARBA00010139"/>
    </source>
</evidence>
<dbReference type="Gene3D" id="3.50.50.60">
    <property type="entry name" value="FAD/NAD(P)-binding domain"/>
    <property type="match status" value="2"/>
</dbReference>
<dbReference type="GO" id="GO:0004499">
    <property type="term" value="F:N,N-dimethylaniline monooxygenase activity"/>
    <property type="evidence" value="ECO:0007669"/>
    <property type="project" value="InterPro"/>
</dbReference>
<proteinExistence type="inferred from homology"/>
<dbReference type="Proteomes" id="UP000293360">
    <property type="component" value="Unassembled WGS sequence"/>
</dbReference>
<evidence type="ECO:0000313" key="5">
    <source>
        <dbReference type="EMBL" id="RYO78180.1"/>
    </source>
</evidence>
<dbReference type="SUPFAM" id="SSF51905">
    <property type="entry name" value="FAD/NAD(P)-binding domain"/>
    <property type="match status" value="3"/>
</dbReference>
<evidence type="ECO:0000256" key="3">
    <source>
        <dbReference type="ARBA" id="ARBA00022827"/>
    </source>
</evidence>
<dbReference type="OrthoDB" id="74360at2759"/>
<keyword evidence="2" id="KW-0285">Flavoprotein</keyword>
<evidence type="ECO:0000256" key="2">
    <source>
        <dbReference type="ARBA" id="ARBA00022630"/>
    </source>
</evidence>
<dbReference type="InterPro" id="IPR051209">
    <property type="entry name" value="FAD-bind_Monooxygenase_sf"/>
</dbReference>
<dbReference type="InterPro" id="IPR036188">
    <property type="entry name" value="FAD/NAD-bd_sf"/>
</dbReference>
<organism evidence="5 6">
    <name type="scientific">Monosporascus ibericus</name>
    <dbReference type="NCBI Taxonomy" id="155417"/>
    <lineage>
        <taxon>Eukaryota</taxon>
        <taxon>Fungi</taxon>
        <taxon>Dikarya</taxon>
        <taxon>Ascomycota</taxon>
        <taxon>Pezizomycotina</taxon>
        <taxon>Sordariomycetes</taxon>
        <taxon>Xylariomycetidae</taxon>
        <taxon>Xylariales</taxon>
        <taxon>Xylariales incertae sedis</taxon>
        <taxon>Monosporascus</taxon>
    </lineage>
</organism>
<dbReference type="AlphaFoldDB" id="A0A4V1X8S4"/>
<dbReference type="Pfam" id="PF00743">
    <property type="entry name" value="FMO-like"/>
    <property type="match status" value="1"/>
</dbReference>
<dbReference type="GO" id="GO:0050661">
    <property type="term" value="F:NADP binding"/>
    <property type="evidence" value="ECO:0007669"/>
    <property type="project" value="InterPro"/>
</dbReference>
<evidence type="ECO:0000256" key="4">
    <source>
        <dbReference type="ARBA" id="ARBA00023002"/>
    </source>
</evidence>
<comment type="similarity">
    <text evidence="1">Belongs to the FAD-binding monooxygenase family.</text>
</comment>
<comment type="caution">
    <text evidence="5">The sequence shown here is derived from an EMBL/GenBank/DDBJ whole genome shotgun (WGS) entry which is preliminary data.</text>
</comment>
<dbReference type="STRING" id="155417.A0A4V1X8S4"/>
<keyword evidence="6" id="KW-1185">Reference proteome</keyword>
<protein>
    <recommendedName>
        <fullName evidence="7">FAD/NAD(P)-binding domain-containing protein</fullName>
    </recommendedName>
</protein>
<reference evidence="5 6" key="1">
    <citation type="submission" date="2018-06" db="EMBL/GenBank/DDBJ databases">
        <title>Complete Genomes of Monosporascus.</title>
        <authorList>
            <person name="Robinson A.J."/>
            <person name="Natvig D.O."/>
        </authorList>
    </citation>
    <scope>NUCLEOTIDE SEQUENCE [LARGE SCALE GENOMIC DNA]</scope>
    <source>
        <strain evidence="5 6">CBS 110550</strain>
    </source>
</reference>
<evidence type="ECO:0000313" key="6">
    <source>
        <dbReference type="Proteomes" id="UP000293360"/>
    </source>
</evidence>
<keyword evidence="4" id="KW-0560">Oxidoreductase</keyword>
<dbReference type="PANTHER" id="PTHR42877:SF7">
    <property type="entry name" value="FLAVIN-BINDING MONOOXYGENASE-RELATED"/>
    <property type="match status" value="1"/>
</dbReference>
<gene>
    <name evidence="5" type="ORF">DL764_010141</name>
</gene>
<dbReference type="PANTHER" id="PTHR42877">
    <property type="entry name" value="L-ORNITHINE N(5)-MONOOXYGENASE-RELATED"/>
    <property type="match status" value="1"/>
</dbReference>
<accession>A0A4V1X8S4</accession>
<name>A0A4V1X8S4_9PEZI</name>